<keyword evidence="7" id="KW-1185">Reference proteome</keyword>
<dbReference type="InterPro" id="IPR011701">
    <property type="entry name" value="MFS"/>
</dbReference>
<feature type="transmembrane region" description="Helical" evidence="4">
    <location>
        <begin position="464"/>
        <end position="483"/>
    </location>
</feature>
<dbReference type="RefSeq" id="WP_269309746.1">
    <property type="nucleotide sequence ID" value="NZ_CP098242.1"/>
</dbReference>
<dbReference type="PANTHER" id="PTHR11360:SF317">
    <property type="entry name" value="MAJOR FACILITATOR SUPERFAMILY (MFS) PROFILE DOMAIN-CONTAINING PROTEIN-RELATED"/>
    <property type="match status" value="1"/>
</dbReference>
<dbReference type="PROSITE" id="PS50850">
    <property type="entry name" value="MFS"/>
    <property type="match status" value="1"/>
</dbReference>
<feature type="transmembrane region" description="Helical" evidence="4">
    <location>
        <begin position="425"/>
        <end position="444"/>
    </location>
</feature>
<feature type="transmembrane region" description="Helical" evidence="4">
    <location>
        <begin position="172"/>
        <end position="197"/>
    </location>
</feature>
<evidence type="ECO:0000313" key="7">
    <source>
        <dbReference type="Proteomes" id="UP001156215"/>
    </source>
</evidence>
<dbReference type="Pfam" id="PF07690">
    <property type="entry name" value="MFS_1"/>
    <property type="match status" value="1"/>
</dbReference>
<gene>
    <name evidence="6" type="ORF">NB640_03350</name>
</gene>
<evidence type="ECO:0000256" key="2">
    <source>
        <dbReference type="ARBA" id="ARBA00022989"/>
    </source>
</evidence>
<proteinExistence type="predicted"/>
<dbReference type="InterPro" id="IPR036259">
    <property type="entry name" value="MFS_trans_sf"/>
</dbReference>
<sequence length="555" mass="59684">MAGLKFLNKEYTVAGEGFNRWLVPASALMIHLCVGMDYGMSVFWLPMSRIVGMEQGLGKALDCPADMSIFAQLFTTSCDWKVVMCSVIFGILFFMLGTTTAILGNWLEHVGPRKCGVTSCICFVSFFLLASIAMFTHQLWLAWIGAFIGGIGLGLGYITPVSTLIKWFPDRVGMATGFAVGGFGGGAMVGAPMAQALMGFFGTPTSTGLWQTFLTMAIVYCIFMLLGAFTIRVSPPGYMPKGFVPKNTGNMVDDGHGGLIEASAFNVETNRAMRTPQFWFCWGVLFLNVAAGIGVISMASPLLQEVFAGNLINLPGVPFDQLTDAQKGQVAVIAAGFTGLLSLFNIGGRLFWATMSDWIGRKNTYYVFAVVGACLYATIPTLASSLNLILFLCAVCVCLSFYGGGFATIPAYLADLFGTQFVGAIHGRLLTAWSAAGLLSPLLINIIRDMQLNAGVPRAQAYSVTLYIMACFLVVEFICALLIRPVSSKYYMTEEEVKAAKASLEDKIAHAQESGALPATKPTSAGTLVICWLIVGIPLAYGISQTVLQTMKMFM</sequence>
<dbReference type="PANTHER" id="PTHR11360">
    <property type="entry name" value="MONOCARBOXYLATE TRANSPORTER"/>
    <property type="match status" value="1"/>
</dbReference>
<feature type="transmembrane region" description="Helical" evidence="4">
    <location>
        <begin position="115"/>
        <end position="134"/>
    </location>
</feature>
<protein>
    <submittedName>
        <fullName evidence="6">OFA family MFS transporter</fullName>
    </submittedName>
</protein>
<feature type="transmembrane region" description="Helical" evidence="4">
    <location>
        <begin position="525"/>
        <end position="544"/>
    </location>
</feature>
<keyword evidence="1 4" id="KW-0812">Transmembrane</keyword>
<dbReference type="KEGG" id="ovb:NB640_03350"/>
<feature type="transmembrane region" description="Helical" evidence="4">
    <location>
        <begin position="364"/>
        <end position="383"/>
    </location>
</feature>
<feature type="transmembrane region" description="Helical" evidence="4">
    <location>
        <begin position="21"/>
        <end position="45"/>
    </location>
</feature>
<keyword evidence="2 4" id="KW-1133">Transmembrane helix</keyword>
<dbReference type="InterPro" id="IPR020846">
    <property type="entry name" value="MFS_dom"/>
</dbReference>
<feature type="transmembrane region" description="Helical" evidence="4">
    <location>
        <begin position="80"/>
        <end position="103"/>
    </location>
</feature>
<dbReference type="CDD" id="cd17353">
    <property type="entry name" value="MFS_OFA_like"/>
    <property type="match status" value="1"/>
</dbReference>
<feature type="domain" description="Major facilitator superfamily (MFS) profile" evidence="5">
    <location>
        <begin position="23"/>
        <end position="488"/>
    </location>
</feature>
<dbReference type="AlphaFoldDB" id="A0A9E9LYF8"/>
<keyword evidence="3 4" id="KW-0472">Membrane</keyword>
<name>A0A9E9LYF8_9BURK</name>
<feature type="transmembrane region" description="Helical" evidence="4">
    <location>
        <begin position="140"/>
        <end position="160"/>
    </location>
</feature>
<evidence type="ECO:0000259" key="5">
    <source>
        <dbReference type="PROSITE" id="PS50850"/>
    </source>
</evidence>
<evidence type="ECO:0000256" key="4">
    <source>
        <dbReference type="SAM" id="Phobius"/>
    </source>
</evidence>
<feature type="transmembrane region" description="Helical" evidence="4">
    <location>
        <begin position="278"/>
        <end position="299"/>
    </location>
</feature>
<dbReference type="GO" id="GO:0022857">
    <property type="term" value="F:transmembrane transporter activity"/>
    <property type="evidence" value="ECO:0007669"/>
    <property type="project" value="InterPro"/>
</dbReference>
<evidence type="ECO:0000256" key="1">
    <source>
        <dbReference type="ARBA" id="ARBA00022692"/>
    </source>
</evidence>
<dbReference type="EMBL" id="CP098242">
    <property type="protein sequence ID" value="WAW10706.1"/>
    <property type="molecule type" value="Genomic_DNA"/>
</dbReference>
<feature type="transmembrane region" description="Helical" evidence="4">
    <location>
        <begin position="389"/>
        <end position="413"/>
    </location>
</feature>
<feature type="transmembrane region" description="Helical" evidence="4">
    <location>
        <begin position="330"/>
        <end position="352"/>
    </location>
</feature>
<dbReference type="Gene3D" id="1.20.1250.20">
    <property type="entry name" value="MFS general substrate transporter like domains"/>
    <property type="match status" value="2"/>
</dbReference>
<dbReference type="Proteomes" id="UP001156215">
    <property type="component" value="Chromosome"/>
</dbReference>
<evidence type="ECO:0000313" key="6">
    <source>
        <dbReference type="EMBL" id="WAW10706.1"/>
    </source>
</evidence>
<organism evidence="6 7">
    <name type="scientific">Oxalobacter vibrioformis</name>
    <dbReference type="NCBI Taxonomy" id="933080"/>
    <lineage>
        <taxon>Bacteria</taxon>
        <taxon>Pseudomonadati</taxon>
        <taxon>Pseudomonadota</taxon>
        <taxon>Betaproteobacteria</taxon>
        <taxon>Burkholderiales</taxon>
        <taxon>Oxalobacteraceae</taxon>
        <taxon>Oxalobacter</taxon>
    </lineage>
</organism>
<dbReference type="SUPFAM" id="SSF103473">
    <property type="entry name" value="MFS general substrate transporter"/>
    <property type="match status" value="1"/>
</dbReference>
<accession>A0A9E9LYF8</accession>
<feature type="transmembrane region" description="Helical" evidence="4">
    <location>
        <begin position="209"/>
        <end position="231"/>
    </location>
</feature>
<evidence type="ECO:0000256" key="3">
    <source>
        <dbReference type="ARBA" id="ARBA00023136"/>
    </source>
</evidence>
<reference evidence="6" key="1">
    <citation type="journal article" date="2022" name="Front. Microbiol.">
        <title>New perspectives on an old grouping: The genomic and phenotypic variability of Oxalobacter formigenes and the implications for calcium oxalate stone prevention.</title>
        <authorList>
            <person name="Chmiel J.A."/>
            <person name="Carr C."/>
            <person name="Stuivenberg G.A."/>
            <person name="Venema R."/>
            <person name="Chanyi R.M."/>
            <person name="Al K.F."/>
            <person name="Giguere D."/>
            <person name="Say H."/>
            <person name="Akouris P.P."/>
            <person name="Dominguez Romero S.A."/>
            <person name="Kwong A."/>
            <person name="Tai V."/>
            <person name="Koval S.F."/>
            <person name="Razvi H."/>
            <person name="Bjazevic J."/>
            <person name="Burton J.P."/>
        </authorList>
    </citation>
    <scope>NUCLEOTIDE SEQUENCE</scope>
    <source>
        <strain evidence="6">WoOx3</strain>
    </source>
</reference>
<dbReference type="InterPro" id="IPR050327">
    <property type="entry name" value="Proton-linked_MCT"/>
</dbReference>